<dbReference type="RefSeq" id="WP_211545644.1">
    <property type="nucleotide sequence ID" value="NZ_JAGTUF010000001.1"/>
</dbReference>
<organism evidence="2 3">
    <name type="scientific">Magnetospirillum sulfuroxidans</name>
    <dbReference type="NCBI Taxonomy" id="611300"/>
    <lineage>
        <taxon>Bacteria</taxon>
        <taxon>Pseudomonadati</taxon>
        <taxon>Pseudomonadota</taxon>
        <taxon>Alphaproteobacteria</taxon>
        <taxon>Rhodospirillales</taxon>
        <taxon>Rhodospirillaceae</taxon>
        <taxon>Magnetospirillum</taxon>
    </lineage>
</organism>
<accession>A0ABS5I6T4</accession>
<dbReference type="Pfam" id="PF06170">
    <property type="entry name" value="DUF983"/>
    <property type="match status" value="1"/>
</dbReference>
<feature type="transmembrane region" description="Helical" evidence="1">
    <location>
        <begin position="56"/>
        <end position="74"/>
    </location>
</feature>
<evidence type="ECO:0000313" key="2">
    <source>
        <dbReference type="EMBL" id="MBR9970127.1"/>
    </source>
</evidence>
<evidence type="ECO:0000256" key="1">
    <source>
        <dbReference type="SAM" id="Phobius"/>
    </source>
</evidence>
<feature type="transmembrane region" description="Helical" evidence="1">
    <location>
        <begin position="86"/>
        <end position="113"/>
    </location>
</feature>
<keyword evidence="3" id="KW-1185">Reference proteome</keyword>
<protein>
    <submittedName>
        <fullName evidence="2">DUF983 domain-containing protein</fullName>
    </submittedName>
</protein>
<reference evidence="2 3" key="1">
    <citation type="submission" date="2021-04" db="EMBL/GenBank/DDBJ databases">
        <title>Magnetospirillum sulfuroxidans sp. nov., a facultative chemolithoautotrophic sulfur-oxidizing alphaproteobacterium isolated from freshwater sediment and proposals for Paramagetospirillum gen. nov., and Magnetospirillaceae fam. nov.</title>
        <authorList>
            <person name="Koziaeva V."/>
            <person name="Geelhoed J.S."/>
            <person name="Sorokin D.Y."/>
            <person name="Grouzdev D.S."/>
        </authorList>
    </citation>
    <scope>NUCLEOTIDE SEQUENCE [LARGE SCALE GENOMIC DNA]</scope>
    <source>
        <strain evidence="2 3">J10</strain>
    </source>
</reference>
<dbReference type="Proteomes" id="UP000680714">
    <property type="component" value="Unassembled WGS sequence"/>
</dbReference>
<keyword evidence="1" id="KW-0812">Transmembrane</keyword>
<comment type="caution">
    <text evidence="2">The sequence shown here is derived from an EMBL/GenBank/DDBJ whole genome shotgun (WGS) entry which is preliminary data.</text>
</comment>
<evidence type="ECO:0000313" key="3">
    <source>
        <dbReference type="Proteomes" id="UP000680714"/>
    </source>
</evidence>
<proteinExistence type="predicted"/>
<sequence length="129" mass="13996">MPVMVPPLLKTLFRGFSGHCPRCGCGRVLHAYLRVVDRCSHCGEVLGHIRADDGPAYFTLFAVAHLVVPVALWVERGWAPPMLPFVAAAMVATAVLIAVLLPAFKGATVALMWRLRLRGDEHQGDGVPD</sequence>
<keyword evidence="1" id="KW-1133">Transmembrane helix</keyword>
<keyword evidence="1" id="KW-0472">Membrane</keyword>
<dbReference type="InterPro" id="IPR009325">
    <property type="entry name" value="DUF983"/>
</dbReference>
<name>A0ABS5I6T4_9PROT</name>
<gene>
    <name evidence="2" type="ORF">KEC16_00185</name>
</gene>
<dbReference type="EMBL" id="JAGTUF010000001">
    <property type="protein sequence ID" value="MBR9970127.1"/>
    <property type="molecule type" value="Genomic_DNA"/>
</dbReference>